<dbReference type="Proteomes" id="UP001500305">
    <property type="component" value="Unassembled WGS sequence"/>
</dbReference>
<accession>A0ABP5RJY2</accession>
<name>A0ABP5RJY2_9ACTN</name>
<dbReference type="EMBL" id="BAAATR010000027">
    <property type="protein sequence ID" value="GAA2262298.1"/>
    <property type="molecule type" value="Genomic_DNA"/>
</dbReference>
<organism evidence="2 3">
    <name type="scientific">Kitasatospora cystarginea</name>
    <dbReference type="NCBI Taxonomy" id="58350"/>
    <lineage>
        <taxon>Bacteria</taxon>
        <taxon>Bacillati</taxon>
        <taxon>Actinomycetota</taxon>
        <taxon>Actinomycetes</taxon>
        <taxon>Kitasatosporales</taxon>
        <taxon>Streptomycetaceae</taxon>
        <taxon>Kitasatospora</taxon>
    </lineage>
</organism>
<gene>
    <name evidence="2" type="ORF">GCM10010430_53400</name>
</gene>
<sequence>MLGRYAFTPSQPEAALRPLRDPQAADPDEEETGENGTCPRAPPGARHWRDAVRLHAGPDRINAHRGAERAMRSRTEARYWHRQFDAPSSGPDRCCRARSSNDSRGDAVGEAGQAGN</sequence>
<evidence type="ECO:0000313" key="3">
    <source>
        <dbReference type="Proteomes" id="UP001500305"/>
    </source>
</evidence>
<comment type="caution">
    <text evidence="2">The sequence shown here is derived from an EMBL/GenBank/DDBJ whole genome shotgun (WGS) entry which is preliminary data.</text>
</comment>
<keyword evidence="3" id="KW-1185">Reference proteome</keyword>
<proteinExistence type="predicted"/>
<evidence type="ECO:0000256" key="1">
    <source>
        <dbReference type="SAM" id="MobiDB-lite"/>
    </source>
</evidence>
<feature type="compositionally biased region" description="Basic and acidic residues" evidence="1">
    <location>
        <begin position="93"/>
        <end position="107"/>
    </location>
</feature>
<feature type="region of interest" description="Disordered" evidence="1">
    <location>
        <begin position="1"/>
        <end position="46"/>
    </location>
</feature>
<reference evidence="3" key="1">
    <citation type="journal article" date="2019" name="Int. J. Syst. Evol. Microbiol.">
        <title>The Global Catalogue of Microorganisms (GCM) 10K type strain sequencing project: providing services to taxonomists for standard genome sequencing and annotation.</title>
        <authorList>
            <consortium name="The Broad Institute Genomics Platform"/>
            <consortium name="The Broad Institute Genome Sequencing Center for Infectious Disease"/>
            <person name="Wu L."/>
            <person name="Ma J."/>
        </authorList>
    </citation>
    <scope>NUCLEOTIDE SEQUENCE [LARGE SCALE GENOMIC DNA]</scope>
    <source>
        <strain evidence="3">JCM 7356</strain>
    </source>
</reference>
<evidence type="ECO:0000313" key="2">
    <source>
        <dbReference type="EMBL" id="GAA2262298.1"/>
    </source>
</evidence>
<feature type="region of interest" description="Disordered" evidence="1">
    <location>
        <begin position="82"/>
        <end position="116"/>
    </location>
</feature>
<protein>
    <submittedName>
        <fullName evidence="2">Uncharacterized protein</fullName>
    </submittedName>
</protein>